<gene>
    <name evidence="1" type="ORF">H5410_023238</name>
</gene>
<evidence type="ECO:0008006" key="3">
    <source>
        <dbReference type="Google" id="ProtNLM"/>
    </source>
</evidence>
<evidence type="ECO:0000313" key="1">
    <source>
        <dbReference type="EMBL" id="KAG5611957.1"/>
    </source>
</evidence>
<protein>
    <recommendedName>
        <fullName evidence="3">Reverse transcriptase domain-containing protein</fullName>
    </recommendedName>
</protein>
<reference evidence="1 2" key="1">
    <citation type="submission" date="2020-09" db="EMBL/GenBank/DDBJ databases">
        <title>De no assembly of potato wild relative species, Solanum commersonii.</title>
        <authorList>
            <person name="Cho K."/>
        </authorList>
    </citation>
    <scope>NUCLEOTIDE SEQUENCE [LARGE SCALE GENOMIC DNA]</scope>
    <source>
        <strain evidence="1">LZ3.2</strain>
        <tissue evidence="1">Leaf</tissue>
    </source>
</reference>
<dbReference type="OrthoDB" id="1932527at2759"/>
<comment type="caution">
    <text evidence="1">The sequence shown here is derived from an EMBL/GenBank/DDBJ whole genome shotgun (WGS) entry which is preliminary data.</text>
</comment>
<dbReference type="AlphaFoldDB" id="A0A9J5ZHQ2"/>
<organism evidence="1 2">
    <name type="scientific">Solanum commersonii</name>
    <name type="common">Commerson's wild potato</name>
    <name type="synonym">Commerson's nightshade</name>
    <dbReference type="NCBI Taxonomy" id="4109"/>
    <lineage>
        <taxon>Eukaryota</taxon>
        <taxon>Viridiplantae</taxon>
        <taxon>Streptophyta</taxon>
        <taxon>Embryophyta</taxon>
        <taxon>Tracheophyta</taxon>
        <taxon>Spermatophyta</taxon>
        <taxon>Magnoliopsida</taxon>
        <taxon>eudicotyledons</taxon>
        <taxon>Gunneridae</taxon>
        <taxon>Pentapetalae</taxon>
        <taxon>asterids</taxon>
        <taxon>lamiids</taxon>
        <taxon>Solanales</taxon>
        <taxon>Solanaceae</taxon>
        <taxon>Solanoideae</taxon>
        <taxon>Solaneae</taxon>
        <taxon>Solanum</taxon>
    </lineage>
</organism>
<name>A0A9J5ZHQ2_SOLCO</name>
<dbReference type="Proteomes" id="UP000824120">
    <property type="component" value="Chromosome 4"/>
</dbReference>
<keyword evidence="2" id="KW-1185">Reference proteome</keyword>
<proteinExistence type="predicted"/>
<dbReference type="EMBL" id="JACXVP010000004">
    <property type="protein sequence ID" value="KAG5611957.1"/>
    <property type="molecule type" value="Genomic_DNA"/>
</dbReference>
<accession>A0A9J5ZHQ2</accession>
<evidence type="ECO:0000313" key="2">
    <source>
        <dbReference type="Proteomes" id="UP000824120"/>
    </source>
</evidence>
<sequence length="84" mass="9822">MEGMNNMLRVATQNRWTRRFKVSNITDPGMEICLPVYTDDTMIFCETKVEQIRYIREILVILEVVAAPIVNWKKSSLFPVKEEA</sequence>